<proteinExistence type="predicted"/>
<keyword evidence="3" id="KW-1185">Reference proteome</keyword>
<feature type="signal peptide" evidence="1">
    <location>
        <begin position="1"/>
        <end position="28"/>
    </location>
</feature>
<feature type="chain" id="PRO_5042080937" evidence="1">
    <location>
        <begin position="29"/>
        <end position="88"/>
    </location>
</feature>
<evidence type="ECO:0000313" key="2">
    <source>
        <dbReference type="EMBL" id="WMV17108.1"/>
    </source>
</evidence>
<evidence type="ECO:0000313" key="3">
    <source>
        <dbReference type="Proteomes" id="UP001234989"/>
    </source>
</evidence>
<gene>
    <name evidence="2" type="ORF">MTR67_010493</name>
</gene>
<keyword evidence="1" id="KW-0732">Signal</keyword>
<organism evidence="2 3">
    <name type="scientific">Solanum verrucosum</name>
    <dbReference type="NCBI Taxonomy" id="315347"/>
    <lineage>
        <taxon>Eukaryota</taxon>
        <taxon>Viridiplantae</taxon>
        <taxon>Streptophyta</taxon>
        <taxon>Embryophyta</taxon>
        <taxon>Tracheophyta</taxon>
        <taxon>Spermatophyta</taxon>
        <taxon>Magnoliopsida</taxon>
        <taxon>eudicotyledons</taxon>
        <taxon>Gunneridae</taxon>
        <taxon>Pentapetalae</taxon>
        <taxon>asterids</taxon>
        <taxon>lamiids</taxon>
        <taxon>Solanales</taxon>
        <taxon>Solanaceae</taxon>
        <taxon>Solanoideae</taxon>
        <taxon>Solaneae</taxon>
        <taxon>Solanum</taxon>
    </lineage>
</organism>
<dbReference type="AlphaFoldDB" id="A0AAF0TID9"/>
<dbReference type="Proteomes" id="UP001234989">
    <property type="component" value="Chromosome 2"/>
</dbReference>
<dbReference type="EMBL" id="CP133613">
    <property type="protein sequence ID" value="WMV17108.1"/>
    <property type="molecule type" value="Genomic_DNA"/>
</dbReference>
<protein>
    <submittedName>
        <fullName evidence="2">Uncharacterized protein</fullName>
    </submittedName>
</protein>
<sequence length="88" mass="9993">MLSNFLGALGLFLILSQLIMSITHTTDASFFMPNVKRKLVNIWNSKLEAQGGNAQLNFPSACFKFAPTKTRSFLDSGIKWWDFPRDYS</sequence>
<name>A0AAF0TID9_SOLVR</name>
<reference evidence="2" key="1">
    <citation type="submission" date="2023-08" db="EMBL/GenBank/DDBJ databases">
        <title>A de novo genome assembly of Solanum verrucosum Schlechtendal, a Mexican diploid species geographically isolated from the other diploid A-genome species in potato relatives.</title>
        <authorList>
            <person name="Hosaka K."/>
        </authorList>
    </citation>
    <scope>NUCLEOTIDE SEQUENCE</scope>
    <source>
        <tissue evidence="2">Young leaves</tissue>
    </source>
</reference>
<accession>A0AAF0TID9</accession>
<evidence type="ECO:0000256" key="1">
    <source>
        <dbReference type="SAM" id="SignalP"/>
    </source>
</evidence>